<dbReference type="AlphaFoldDB" id="A0A2M3ZLL8"/>
<protein>
    <submittedName>
        <fullName evidence="1">Uncharacterized protein</fullName>
    </submittedName>
</protein>
<sequence>MTTPKRRPLSIVAAAAAVAADGCVDGVNVAAGTVAAAVVRTNYDGSAGDYCFREPAAGDDGAGDWSTIVDVDVVAAAAAAAADGRCCGDVATIDDADIVAVAEPVVGDVAGVATVPVSYGLHLLLLRADRRNQGLIPWHYQHHHHHQMHSRYDYGGANDHAAAAAAHAVVHIPLLHQVLFPVLGVVHHSCHLLP</sequence>
<proteinExistence type="predicted"/>
<reference evidence="1" key="1">
    <citation type="submission" date="2018-01" db="EMBL/GenBank/DDBJ databases">
        <title>An insight into the sialome of Amazonian anophelines.</title>
        <authorList>
            <person name="Ribeiro J.M."/>
            <person name="Scarpassa V."/>
            <person name="Calvo E."/>
        </authorList>
    </citation>
    <scope>NUCLEOTIDE SEQUENCE</scope>
    <source>
        <tissue evidence="1">Salivary glands</tissue>
    </source>
</reference>
<evidence type="ECO:0000313" key="1">
    <source>
        <dbReference type="EMBL" id="MBW29393.1"/>
    </source>
</evidence>
<organism evidence="1">
    <name type="scientific">Anopheles braziliensis</name>
    <dbReference type="NCBI Taxonomy" id="58242"/>
    <lineage>
        <taxon>Eukaryota</taxon>
        <taxon>Metazoa</taxon>
        <taxon>Ecdysozoa</taxon>
        <taxon>Arthropoda</taxon>
        <taxon>Hexapoda</taxon>
        <taxon>Insecta</taxon>
        <taxon>Pterygota</taxon>
        <taxon>Neoptera</taxon>
        <taxon>Endopterygota</taxon>
        <taxon>Diptera</taxon>
        <taxon>Nematocera</taxon>
        <taxon>Culicoidea</taxon>
        <taxon>Culicidae</taxon>
        <taxon>Anophelinae</taxon>
        <taxon>Anopheles</taxon>
    </lineage>
</organism>
<dbReference type="EMBL" id="GGFM01008642">
    <property type="protein sequence ID" value="MBW29393.1"/>
    <property type="molecule type" value="Transcribed_RNA"/>
</dbReference>
<name>A0A2M3ZLL8_9DIPT</name>
<accession>A0A2M3ZLL8</accession>